<dbReference type="OrthoDB" id="12206at10239"/>
<dbReference type="GO" id="GO:0005524">
    <property type="term" value="F:ATP binding"/>
    <property type="evidence" value="ECO:0007669"/>
    <property type="project" value="UniProtKB-KW"/>
</dbReference>
<dbReference type="KEGG" id="vg:6372440"/>
<feature type="coiled-coil region" evidence="10">
    <location>
        <begin position="221"/>
        <end position="252"/>
    </location>
</feature>
<evidence type="ECO:0000313" key="12">
    <source>
        <dbReference type="EMBL" id="ABY63113.1"/>
    </source>
</evidence>
<evidence type="ECO:0000256" key="7">
    <source>
        <dbReference type="ARBA" id="ARBA00022777"/>
    </source>
</evidence>
<dbReference type="UniPathway" id="UPA00575"/>
<dbReference type="InterPro" id="IPR027417">
    <property type="entry name" value="P-loop_NTPase"/>
</dbReference>
<keyword evidence="5" id="KW-0545">Nucleotide biosynthesis</keyword>
<dbReference type="InterPro" id="IPR039430">
    <property type="entry name" value="Thymidylate_kin-like_dom"/>
</dbReference>
<evidence type="ECO:0000256" key="10">
    <source>
        <dbReference type="SAM" id="Coils"/>
    </source>
</evidence>
<accession>B3FJE7</accession>
<dbReference type="EC" id="2.7.4.9" evidence="3"/>
<evidence type="ECO:0000259" key="11">
    <source>
        <dbReference type="Pfam" id="PF02223"/>
    </source>
</evidence>
<dbReference type="GO" id="GO:0006233">
    <property type="term" value="P:dTDP biosynthetic process"/>
    <property type="evidence" value="ECO:0007669"/>
    <property type="project" value="InterPro"/>
</dbReference>
<evidence type="ECO:0000256" key="6">
    <source>
        <dbReference type="ARBA" id="ARBA00022741"/>
    </source>
</evidence>
<keyword evidence="4" id="KW-0808">Transferase</keyword>
<dbReference type="GO" id="GO:0006235">
    <property type="term" value="P:dTTP biosynthetic process"/>
    <property type="evidence" value="ECO:0007669"/>
    <property type="project" value="UniProtKB-UniPathway"/>
</dbReference>
<keyword evidence="7 12" id="KW-0418">Kinase</keyword>
<organism evidence="12 13">
    <name type="scientific">Pseudomonas phage 201phi2-1</name>
    <name type="common">Pseudomonas chlororaphis phage 201phi2-1</name>
    <dbReference type="NCBI Taxonomy" id="198110"/>
    <lineage>
        <taxon>Viruses</taxon>
        <taxon>Duplodnaviria</taxon>
        <taxon>Heunggongvirae</taxon>
        <taxon>Uroviricota</taxon>
        <taxon>Caudoviricetes</taxon>
        <taxon>Chimalliviridae</taxon>
        <taxon>Serwervirus</taxon>
        <taxon>Serwervirus 201phi21</taxon>
    </lineage>
</organism>
<comment type="catalytic activity">
    <reaction evidence="9">
        <text>dTMP + ATP = dTDP + ADP</text>
        <dbReference type="Rhea" id="RHEA:13517"/>
        <dbReference type="ChEBI" id="CHEBI:30616"/>
        <dbReference type="ChEBI" id="CHEBI:58369"/>
        <dbReference type="ChEBI" id="CHEBI:63528"/>
        <dbReference type="ChEBI" id="CHEBI:456216"/>
        <dbReference type="EC" id="2.7.4.9"/>
    </reaction>
</comment>
<proteinExistence type="inferred from homology"/>
<dbReference type="GO" id="GO:0004798">
    <property type="term" value="F:dTMP kinase activity"/>
    <property type="evidence" value="ECO:0007669"/>
    <property type="project" value="UniProtKB-EC"/>
</dbReference>
<evidence type="ECO:0000256" key="9">
    <source>
        <dbReference type="ARBA" id="ARBA00048743"/>
    </source>
</evidence>
<gene>
    <name evidence="12" type="ORF">201phi2-1p287</name>
</gene>
<keyword evidence="10" id="KW-0175">Coiled coil</keyword>
<comment type="pathway">
    <text evidence="1">Pyrimidine metabolism; dTTP biosynthesis.</text>
</comment>
<dbReference type="SUPFAM" id="SSF52540">
    <property type="entry name" value="P-loop containing nucleoside triphosphate hydrolases"/>
    <property type="match status" value="1"/>
</dbReference>
<evidence type="ECO:0000256" key="8">
    <source>
        <dbReference type="ARBA" id="ARBA00022840"/>
    </source>
</evidence>
<dbReference type="Pfam" id="PF02223">
    <property type="entry name" value="Thymidylate_kin"/>
    <property type="match status" value="1"/>
</dbReference>
<dbReference type="GO" id="GO:0006227">
    <property type="term" value="P:dUDP biosynthetic process"/>
    <property type="evidence" value="ECO:0007669"/>
    <property type="project" value="TreeGrafter"/>
</dbReference>
<keyword evidence="6" id="KW-0547">Nucleotide-binding</keyword>
<dbReference type="PANTHER" id="PTHR10344">
    <property type="entry name" value="THYMIDYLATE KINASE"/>
    <property type="match status" value="1"/>
</dbReference>
<evidence type="ECO:0000256" key="5">
    <source>
        <dbReference type="ARBA" id="ARBA00022727"/>
    </source>
</evidence>
<dbReference type="CDD" id="cd01672">
    <property type="entry name" value="TMPK"/>
    <property type="match status" value="1"/>
</dbReference>
<dbReference type="Gene3D" id="3.40.50.300">
    <property type="entry name" value="P-loop containing nucleotide triphosphate hydrolases"/>
    <property type="match status" value="1"/>
</dbReference>
<dbReference type="Proteomes" id="UP000002421">
    <property type="component" value="Segment"/>
</dbReference>
<protein>
    <recommendedName>
        <fullName evidence="3">dTMP kinase</fullName>
        <ecNumber evidence="3">2.7.4.9</ecNumber>
    </recommendedName>
</protein>
<dbReference type="HAMAP" id="MF_00165">
    <property type="entry name" value="Thymidylate_kinase"/>
    <property type="match status" value="1"/>
</dbReference>
<evidence type="ECO:0000256" key="1">
    <source>
        <dbReference type="ARBA" id="ARBA00004992"/>
    </source>
</evidence>
<feature type="domain" description="Thymidylate kinase-like" evidence="11">
    <location>
        <begin position="10"/>
        <end position="202"/>
    </location>
</feature>
<keyword evidence="8" id="KW-0067">ATP-binding</keyword>
<dbReference type="RefSeq" id="YP_001957008.1">
    <property type="nucleotide sequence ID" value="NC_010821.1"/>
</dbReference>
<evidence type="ECO:0000256" key="2">
    <source>
        <dbReference type="ARBA" id="ARBA00009776"/>
    </source>
</evidence>
<sequence length="357" mass="40384">MSDNRTFIVLDGPDFSGKSTLMKAFLARVEAEGIDHVAMREPGGIPGSGSLAEEIRVALIANRDERVHPETDVLLHMAYRVQNVKDIILPALADNKWVISDRFVFSTWCLNVQAHLETHPYLTDMLYGLMPYVLQGLPEPLTFILDTPREIRDQRANSDERKKDRYESQPAAVHDRIEAAYEQLRSSPSCKFIDGTLPIEEQVDIMFAYIKGFKEQVLGQMAEAEERSGLMKDEREQARDMAEQIRDELNADESWDLETEVAKYVETNITAMADQLFQGADPEALAKETEFAKEFAANIARTTFERTNGDRTVFHPTRVGQINQKVHSMLSWGFARDSWAKHFANGGDNGANQTQQA</sequence>
<dbReference type="NCBIfam" id="TIGR00041">
    <property type="entry name" value="DTMP_kinase"/>
    <property type="match status" value="1"/>
</dbReference>
<organismHost>
    <name type="scientific">Pseudomonas chlororaphis</name>
    <dbReference type="NCBI Taxonomy" id="587753"/>
</organismHost>
<dbReference type="EMBL" id="EU197055">
    <property type="protein sequence ID" value="ABY63113.1"/>
    <property type="molecule type" value="Genomic_DNA"/>
</dbReference>
<dbReference type="PANTHER" id="PTHR10344:SF4">
    <property type="entry name" value="UMP-CMP KINASE 2, MITOCHONDRIAL"/>
    <property type="match status" value="1"/>
</dbReference>
<comment type="similarity">
    <text evidence="2">Belongs to the thymidylate kinase family.</text>
</comment>
<reference evidence="12 13" key="1">
    <citation type="journal article" date="2008" name="Virology">
        <title>Characterization of Pseudomonas chlororaphis myovirus 201varphi2-1 via genomic sequencing, mass spectrometry, and electron microscopy.</title>
        <authorList>
            <person name="Thomas J.A."/>
            <person name="Rolando M.R."/>
            <person name="Carroll C.A."/>
            <person name="Shen P.S."/>
            <person name="Belnap D.M."/>
            <person name="Weintraub S.T."/>
            <person name="Serwer P."/>
            <person name="Hardies S.C."/>
        </authorList>
    </citation>
    <scope>NUCLEOTIDE SEQUENCE</scope>
</reference>
<evidence type="ECO:0000256" key="4">
    <source>
        <dbReference type="ARBA" id="ARBA00022679"/>
    </source>
</evidence>
<name>B3FJE7_BP201</name>
<dbReference type="InterPro" id="IPR018094">
    <property type="entry name" value="Thymidylate_kinase"/>
</dbReference>
<evidence type="ECO:0000256" key="3">
    <source>
        <dbReference type="ARBA" id="ARBA00012980"/>
    </source>
</evidence>
<evidence type="ECO:0000313" key="13">
    <source>
        <dbReference type="Proteomes" id="UP000002421"/>
    </source>
</evidence>
<keyword evidence="13" id="KW-1185">Reference proteome</keyword>